<name>A0AAD5UIT4_9FUNG</name>
<dbReference type="AlphaFoldDB" id="A0AAD5UIT4"/>
<accession>A0AAD5UIT4</accession>
<organism evidence="1 2">
    <name type="scientific">Boothiomyces macroporosus</name>
    <dbReference type="NCBI Taxonomy" id="261099"/>
    <lineage>
        <taxon>Eukaryota</taxon>
        <taxon>Fungi</taxon>
        <taxon>Fungi incertae sedis</taxon>
        <taxon>Chytridiomycota</taxon>
        <taxon>Chytridiomycota incertae sedis</taxon>
        <taxon>Chytridiomycetes</taxon>
        <taxon>Rhizophydiales</taxon>
        <taxon>Terramycetaceae</taxon>
        <taxon>Boothiomyces</taxon>
    </lineage>
</organism>
<comment type="caution">
    <text evidence="1">The sequence shown here is derived from an EMBL/GenBank/DDBJ whole genome shotgun (WGS) entry which is preliminary data.</text>
</comment>
<sequence length="297" mass="33857">MAEHHTPDKCVLLHTKARITTDPSTGLIKDATPEAVKLLVKEYTEESELAGKFIHDYFVPTENQGNGLKVCELPQADPAQLKSVYACVHRSIVDDQPVADMWFLDDVDLLKNEYSKVQNQALKIEQIGHITTQLPEFIIRKEYKSGSNVSFRVNKMGRILQMYPIDKYLDLEPMSYMMRYIMEFVAVSDHMVLTQGLSEAYKFGQCIFLVKWSPNTFSKNNSETFFNTKWVIIKAQVDEAYMQEKTLTCILQSVQQEVTPSAILNQAWDTIAKPFNVNWFTPAPSELKKSNSGTGPK</sequence>
<gene>
    <name evidence="1" type="ORF">HK103_004855</name>
</gene>
<protein>
    <submittedName>
        <fullName evidence="1">Uncharacterized protein</fullName>
    </submittedName>
</protein>
<evidence type="ECO:0000313" key="2">
    <source>
        <dbReference type="Proteomes" id="UP001210925"/>
    </source>
</evidence>
<proteinExistence type="predicted"/>
<dbReference type="Proteomes" id="UP001210925">
    <property type="component" value="Unassembled WGS sequence"/>
</dbReference>
<evidence type="ECO:0000313" key="1">
    <source>
        <dbReference type="EMBL" id="KAJ3257157.1"/>
    </source>
</evidence>
<dbReference type="EMBL" id="JADGKB010000041">
    <property type="protein sequence ID" value="KAJ3257157.1"/>
    <property type="molecule type" value="Genomic_DNA"/>
</dbReference>
<keyword evidence="2" id="KW-1185">Reference proteome</keyword>
<feature type="non-terminal residue" evidence="1">
    <location>
        <position position="297"/>
    </location>
</feature>
<reference evidence="1" key="1">
    <citation type="submission" date="2020-05" db="EMBL/GenBank/DDBJ databases">
        <title>Phylogenomic resolution of chytrid fungi.</title>
        <authorList>
            <person name="Stajich J.E."/>
            <person name="Amses K."/>
            <person name="Simmons R."/>
            <person name="Seto K."/>
            <person name="Myers J."/>
            <person name="Bonds A."/>
            <person name="Quandt C.A."/>
            <person name="Barry K."/>
            <person name="Liu P."/>
            <person name="Grigoriev I."/>
            <person name="Longcore J.E."/>
            <person name="James T.Y."/>
        </authorList>
    </citation>
    <scope>NUCLEOTIDE SEQUENCE</scope>
    <source>
        <strain evidence="1">PLAUS21</strain>
    </source>
</reference>